<dbReference type="EMBL" id="CM000835">
    <property type="protein sequence ID" value="KRH71089.1"/>
    <property type="molecule type" value="Genomic_DNA"/>
</dbReference>
<evidence type="ECO:0000313" key="1">
    <source>
        <dbReference type="EMBL" id="KRH71089.1"/>
    </source>
</evidence>
<evidence type="ECO:0000313" key="2">
    <source>
        <dbReference type="EnsemblPlants" id="KRH71089"/>
    </source>
</evidence>
<gene>
    <name evidence="1" type="ORF">GLYMA_02G128600</name>
</gene>
<reference evidence="1 2" key="1">
    <citation type="journal article" date="2010" name="Nature">
        <title>Genome sequence of the palaeopolyploid soybean.</title>
        <authorList>
            <person name="Schmutz J."/>
            <person name="Cannon S.B."/>
            <person name="Schlueter J."/>
            <person name="Ma J."/>
            <person name="Mitros T."/>
            <person name="Nelson W."/>
            <person name="Hyten D.L."/>
            <person name="Song Q."/>
            <person name="Thelen J.J."/>
            <person name="Cheng J."/>
            <person name="Xu D."/>
            <person name="Hellsten U."/>
            <person name="May G.D."/>
            <person name="Yu Y."/>
            <person name="Sakurai T."/>
            <person name="Umezawa T."/>
            <person name="Bhattacharyya M.K."/>
            <person name="Sandhu D."/>
            <person name="Valliyodan B."/>
            <person name="Lindquist E."/>
            <person name="Peto M."/>
            <person name="Grant D."/>
            <person name="Shu S."/>
            <person name="Goodstein D."/>
            <person name="Barry K."/>
            <person name="Futrell-Griggs M."/>
            <person name="Abernathy B."/>
            <person name="Du J."/>
            <person name="Tian Z."/>
            <person name="Zhu L."/>
            <person name="Gill N."/>
            <person name="Joshi T."/>
            <person name="Libault M."/>
            <person name="Sethuraman A."/>
            <person name="Zhang X.-C."/>
            <person name="Shinozaki K."/>
            <person name="Nguyen H.T."/>
            <person name="Wing R.A."/>
            <person name="Cregan P."/>
            <person name="Specht J."/>
            <person name="Grimwood J."/>
            <person name="Rokhsar D."/>
            <person name="Stacey G."/>
            <person name="Shoemaker R.C."/>
            <person name="Jackson S.A."/>
        </authorList>
    </citation>
    <scope>NUCLEOTIDE SEQUENCE [LARGE SCALE GENOMIC DNA]</scope>
    <source>
        <strain evidence="2">cv. Williams 82</strain>
        <tissue evidence="1">Callus</tissue>
    </source>
</reference>
<dbReference type="Gramene" id="KRH71089">
    <property type="protein sequence ID" value="KRH71089"/>
    <property type="gene ID" value="GLYMA_02G128600"/>
</dbReference>
<organism evidence="1">
    <name type="scientific">Glycine max</name>
    <name type="common">Soybean</name>
    <name type="synonym">Glycine hispida</name>
    <dbReference type="NCBI Taxonomy" id="3847"/>
    <lineage>
        <taxon>Eukaryota</taxon>
        <taxon>Viridiplantae</taxon>
        <taxon>Streptophyta</taxon>
        <taxon>Embryophyta</taxon>
        <taxon>Tracheophyta</taxon>
        <taxon>Spermatophyta</taxon>
        <taxon>Magnoliopsida</taxon>
        <taxon>eudicotyledons</taxon>
        <taxon>Gunneridae</taxon>
        <taxon>Pentapetalae</taxon>
        <taxon>rosids</taxon>
        <taxon>fabids</taxon>
        <taxon>Fabales</taxon>
        <taxon>Fabaceae</taxon>
        <taxon>Papilionoideae</taxon>
        <taxon>50 kb inversion clade</taxon>
        <taxon>NPAAA clade</taxon>
        <taxon>indigoferoid/millettioid clade</taxon>
        <taxon>Phaseoleae</taxon>
        <taxon>Glycine</taxon>
        <taxon>Glycine subgen. Soja</taxon>
    </lineage>
</organism>
<dbReference type="EnsemblPlants" id="KRH71089">
    <property type="protein sequence ID" value="KRH71089"/>
    <property type="gene ID" value="GLYMA_02G128600"/>
</dbReference>
<evidence type="ECO:0000313" key="3">
    <source>
        <dbReference type="Proteomes" id="UP000008827"/>
    </source>
</evidence>
<dbReference type="InParanoid" id="A0A0R0KWA6"/>
<reference evidence="2" key="2">
    <citation type="submission" date="2018-02" db="UniProtKB">
        <authorList>
            <consortium name="EnsemblPlants"/>
        </authorList>
    </citation>
    <scope>IDENTIFICATION</scope>
    <source>
        <strain evidence="2">Williams 82</strain>
    </source>
</reference>
<dbReference type="Proteomes" id="UP000008827">
    <property type="component" value="Chromosome 2"/>
</dbReference>
<sequence length="46" mass="5368">MREILSNNRWMRDNISKSPWTNSGNGHSMECNRTILTLRSAYNGRV</sequence>
<accession>A0A0R0KWA6</accession>
<name>A0A0R0KWA6_SOYBN</name>
<dbReference type="AlphaFoldDB" id="A0A0R0KWA6"/>
<protein>
    <submittedName>
        <fullName evidence="1 2">Uncharacterized protein</fullName>
    </submittedName>
</protein>
<keyword evidence="3" id="KW-1185">Reference proteome</keyword>
<reference evidence="1" key="3">
    <citation type="submission" date="2018-07" db="EMBL/GenBank/DDBJ databases">
        <title>WGS assembly of Glycine max.</title>
        <authorList>
            <person name="Schmutz J."/>
            <person name="Cannon S."/>
            <person name="Schlueter J."/>
            <person name="Ma J."/>
            <person name="Mitros T."/>
            <person name="Nelson W."/>
            <person name="Hyten D."/>
            <person name="Song Q."/>
            <person name="Thelen J."/>
            <person name="Cheng J."/>
            <person name="Xu D."/>
            <person name="Hellsten U."/>
            <person name="May G."/>
            <person name="Yu Y."/>
            <person name="Sakurai T."/>
            <person name="Umezawa T."/>
            <person name="Bhattacharyya M."/>
            <person name="Sandhu D."/>
            <person name="Valliyodan B."/>
            <person name="Lindquist E."/>
            <person name="Peto M."/>
            <person name="Grant D."/>
            <person name="Shu S."/>
            <person name="Goodstein D."/>
            <person name="Barry K."/>
            <person name="Futrell-Griggs M."/>
            <person name="Abernathy B."/>
            <person name="Du J."/>
            <person name="Tian Z."/>
            <person name="Zhu L."/>
            <person name="Gill N."/>
            <person name="Joshi T."/>
            <person name="Libault M."/>
            <person name="Sethuraman A."/>
            <person name="Zhang X."/>
            <person name="Shinozaki K."/>
            <person name="Nguyen H."/>
            <person name="Wing R."/>
            <person name="Cregan P."/>
            <person name="Specht J."/>
            <person name="Grimwood J."/>
            <person name="Rokhsar D."/>
            <person name="Stacey G."/>
            <person name="Shoemaker R."/>
            <person name="Jackson S."/>
        </authorList>
    </citation>
    <scope>NUCLEOTIDE SEQUENCE</scope>
    <source>
        <tissue evidence="1">Callus</tissue>
    </source>
</reference>
<proteinExistence type="predicted"/>